<organism evidence="1 2">
    <name type="scientific">Candidatus Minimicrobia naudis</name>
    <dbReference type="NCBI Taxonomy" id="2841263"/>
    <lineage>
        <taxon>Bacteria</taxon>
        <taxon>Candidatus Saccharimonadota</taxon>
        <taxon>Candidatus Saccharimonadota incertae sedis</taxon>
        <taxon>Candidatus Minimicrobia</taxon>
    </lineage>
</organism>
<protein>
    <submittedName>
        <fullName evidence="1">Uncharacterized protein</fullName>
    </submittedName>
</protein>
<name>A0A8F1MBM6_9BACT</name>
<dbReference type="AlphaFoldDB" id="A0A8F1MBM6"/>
<reference evidence="1" key="1">
    <citation type="submission" date="2021-06" db="EMBL/GenBank/DDBJ databases">
        <title>An adapted protocol for Saccharibacteria cultivation: two new species join this phylum of Candidate Phyla Radiations.</title>
        <authorList>
            <person name="Ibrahim A."/>
            <person name="Maatouk M."/>
            <person name="Zgheib R."/>
            <person name="Haddad G."/>
            <person name="Bou Khalil J."/>
            <person name="Raoult D."/>
            <person name="Bittar F."/>
        </authorList>
    </citation>
    <scope>NUCLEOTIDE SEQUENCE</scope>
    <source>
        <strain evidence="1">IHU1</strain>
    </source>
</reference>
<dbReference type="KEGG" id="mnd:KOY48_04305"/>
<dbReference type="Proteomes" id="UP000679129">
    <property type="component" value="Chromosome"/>
</dbReference>
<dbReference type="EMBL" id="CP076460">
    <property type="protein sequence ID" value="QWQ32080.1"/>
    <property type="molecule type" value="Genomic_DNA"/>
</dbReference>
<evidence type="ECO:0000313" key="1">
    <source>
        <dbReference type="EMBL" id="QWQ32080.1"/>
    </source>
</evidence>
<accession>A0A8F1MBM6</accession>
<proteinExistence type="predicted"/>
<gene>
    <name evidence="1" type="ORF">KOY48_04305</name>
</gene>
<keyword evidence="2" id="KW-1185">Reference proteome</keyword>
<sequence length="52" mass="5929">MNSTPECVKCVTKTPEIEAREKLAAIFSDAAKDNFDSKLNPIWEGRSLRWQC</sequence>
<evidence type="ECO:0000313" key="2">
    <source>
        <dbReference type="Proteomes" id="UP000679129"/>
    </source>
</evidence>